<name>C2KX38_9FIRM</name>
<organism evidence="4 5">
    <name type="scientific">Oribacterium sinus F0268</name>
    <dbReference type="NCBI Taxonomy" id="585501"/>
    <lineage>
        <taxon>Bacteria</taxon>
        <taxon>Bacillati</taxon>
        <taxon>Bacillota</taxon>
        <taxon>Clostridia</taxon>
        <taxon>Lachnospirales</taxon>
        <taxon>Lachnospiraceae</taxon>
        <taxon>Oribacterium</taxon>
    </lineage>
</organism>
<feature type="compositionally biased region" description="Basic and acidic residues" evidence="1">
    <location>
        <begin position="257"/>
        <end position="277"/>
    </location>
</feature>
<feature type="domain" description="Streptococcal pilin isopeptide linkage" evidence="3">
    <location>
        <begin position="1568"/>
        <end position="1691"/>
    </location>
</feature>
<feature type="compositionally biased region" description="Acidic residues" evidence="1">
    <location>
        <begin position="328"/>
        <end position="337"/>
    </location>
</feature>
<dbReference type="PANTHER" id="PTHR24216">
    <property type="entry name" value="PAXILLIN-RELATED"/>
    <property type="match status" value="1"/>
</dbReference>
<feature type="transmembrane region" description="Helical" evidence="2">
    <location>
        <begin position="1860"/>
        <end position="1881"/>
    </location>
</feature>
<comment type="caution">
    <text evidence="4">The sequence shown here is derived from an EMBL/GenBank/DDBJ whole genome shotgun (WGS) entry which is preliminary data.</text>
</comment>
<dbReference type="InParanoid" id="C2KX38"/>
<dbReference type="EMBL" id="ACKX01000104">
    <property type="protein sequence ID" value="EEJ51665.1"/>
    <property type="molecule type" value="Genomic_DNA"/>
</dbReference>
<feature type="compositionally biased region" description="Low complexity" evidence="1">
    <location>
        <begin position="164"/>
        <end position="181"/>
    </location>
</feature>
<feature type="compositionally biased region" description="Basic and acidic residues" evidence="1">
    <location>
        <begin position="1722"/>
        <end position="1748"/>
    </location>
</feature>
<dbReference type="eggNOG" id="COG4932">
    <property type="taxonomic scope" value="Bacteria"/>
</dbReference>
<feature type="compositionally biased region" description="Basic and acidic residues" evidence="1">
    <location>
        <begin position="1691"/>
        <end position="1715"/>
    </location>
</feature>
<dbReference type="Gene3D" id="2.60.40.3050">
    <property type="match status" value="1"/>
</dbReference>
<keyword evidence="5" id="KW-1185">Reference proteome</keyword>
<dbReference type="NCBIfam" id="TIGR03786">
    <property type="entry name" value="strep_pil_rpt"/>
    <property type="match status" value="1"/>
</dbReference>
<evidence type="ECO:0000259" key="3">
    <source>
        <dbReference type="Pfam" id="PF12892"/>
    </source>
</evidence>
<keyword evidence="2" id="KW-1133">Transmembrane helix</keyword>
<feature type="transmembrane region" description="Helical" evidence="2">
    <location>
        <begin position="64"/>
        <end position="84"/>
    </location>
</feature>
<dbReference type="Proteomes" id="UP000004121">
    <property type="component" value="Unassembled WGS sequence"/>
</dbReference>
<dbReference type="HOGENOM" id="CLU_236095_0_0_9"/>
<dbReference type="InterPro" id="IPR022464">
    <property type="entry name" value="Strep_pil_isopept_link"/>
</dbReference>
<feature type="compositionally biased region" description="Polar residues" evidence="1">
    <location>
        <begin position="138"/>
        <end position="155"/>
    </location>
</feature>
<feature type="compositionally biased region" description="Basic and acidic residues" evidence="1">
    <location>
        <begin position="315"/>
        <end position="326"/>
    </location>
</feature>
<proteinExistence type="predicted"/>
<feature type="compositionally biased region" description="Pro residues" evidence="1">
    <location>
        <begin position="1768"/>
        <end position="1778"/>
    </location>
</feature>
<keyword evidence="2" id="KW-0472">Membrane</keyword>
<feature type="region of interest" description="Disordered" evidence="1">
    <location>
        <begin position="1690"/>
        <end position="1800"/>
    </location>
</feature>
<feature type="region of interest" description="Disordered" evidence="1">
    <location>
        <begin position="108"/>
        <end position="189"/>
    </location>
</feature>
<sequence length="1887" mass="209457">MRIRRKKALREIHFLFLEEKESTMMQESASIGDLGKDKEKWQEKQGYRGQIPAFKKGRRVGKRLFAFFLAMLLAAGPLETVSFAEEVSASPLQVKETEAENQKEAISFEKASAKETASTETSSLEAPSTESSPIESAVTGNSPAEVSSNAAPSKKSTAKEEPIAPEASSPESSPIEGASSATDSLEGSKKAAKFILNSEETEIEGLSEGGVRITAKYPESTFPLDVQMEVKDIKEESLLEEMKEKALQRAKLQDAGNHLKEDRKNGGKKKEERKEESWEVDSLSAVDISFYVLNEDGEKLEVQPKKGKAVEITLEKSSLENNKVDTETATEVEPEAENEAREESESSLGEDSSQIEESKLQVLHFDEQKGVEYLDSKEEEEGIRFQGKRFSPYAVVRTRRRRDVPTEGNNNKIKFHAFWSVNATANKDASISYINPDYSATDEDTKKSMLIKPGKNNNMTIGISYMVNFAGGAGAPQDYPTGSINIYLPAAIFKGKDGTDQVAEDQNSRSLISQFNPGDIVAAPGVSKNRSNYTKDGITKMVNGVAVPYIKVSNTDARGPANSLGAIFSYNFTPTLLEYTHDSTSGEKGVYELEFPVFLEVDQDMDGSFTGPHDASIERKLKIRVESKVNPSTVELREAKKFDAPKSVYFQWDPTWGPRPADADNYFYGLFYGRADRAKWSTQALSFVPDITSTSAPVAGSGAISSGQLIGVKRYPQDGEFDTLFNPDQMLGKIGNSPKDIAKEMGVATPSEPRLENPMGKTSIFIAPEYKTEYKNKNLDYKEYASFDDGGYRNTAFYAFLYRYPKTDITTAQSSGQDLETHPLKYKSTFSVQDIWQDGYNGTPKAESTAELEVYVRKNVGGVARLDKYTGQPTDTNTQLIKGMQTLLAEGTPVSLSYSLFAGTHLKDSEITWNGDHTAYTTANGSKAEISDGGRYTLFSMDNISSSDGKPTESAGVLSYPSTGGDPYVLSEDDYSYESFYLADYTAYDVEFNGYSNEKAVNSSKAYTRFAPIEVYGKKKGGSEEKLGELYLNAAGYKKFRSVSGVEQDATVQKPVSFPEGIKEIRFKNSSSFYETGFTTRVNLRLHPTEAMKQRLEKDLQNKKNSFIAAPAEGKLSIGDTEIVKNQVGEFWNKVGYQLSPANYQSVLEKKSIGSIEDDPATGRQRRAVTFTAYNDMSINNSYAAYLNAYKITEGTFYDLLPLETNVDPDSIEMGDYSYADSLPTSGARYEKGKDYTVEFIPNWEESGQTMMKIKFKRPGKADWFTGGVLTRNGVRVQYKLENTYSSIIDNGANPKNNVGFVDETPKHKSKTNLTTDNFVGANYENKQYFKSVMETSTSEKQGILYTEANVDYNIPTAVSAGFVNRISTEIKKEYIPQNVSYAGDPYVHKLMYSTAPNSKTADYVLYDILGTEEERNGDFDYVDFPALLRKKTYDAHNANNKDTAAPVVYYATVKPDVSNLNVDDSNIWKKYEPENHPVDKKSIVAIAVDVRKTKAGKPFYLPGQSAISIYVHMNASTEKRKLSVENTNTAITIHRTFTGDQPNNTSQPTDKTDISKHRILPPISVEIKGQKHITKDAGNADIKAKGAFSFNLKPVGNAPMIDDEGNAILDTVKNPEDMGGEFHFPKITFYRPGTYHYTVKESGTFPGVSNDPVSEKALTVEVKVDAPNYTKLSAELSYDGDTELSFTNHFSEKDLPKPKEEPKTPPQTPKEEPKTPSSNRENPKKDRPRPQESPKKEEPKKPTDPVPKDNPNPPSTPETPPREELPPASPVVPPNPETPKTVTVGNIPPAELAGRRRELRERRAKVEKRIGEILGQTRPLTEEEKQELKELGEVLSGIREEEKLLSRQVSTGDTKNLKLLAWGFILSALCLGGYSGSTLLRRRKRR</sequence>
<dbReference type="STRING" id="585501.HMPREF6123_1057"/>
<evidence type="ECO:0000256" key="1">
    <source>
        <dbReference type="SAM" id="MobiDB-lite"/>
    </source>
</evidence>
<reference evidence="4 5" key="1">
    <citation type="submission" date="2009-04" db="EMBL/GenBank/DDBJ databases">
        <authorList>
            <person name="Qin X."/>
            <person name="Bachman B."/>
            <person name="Battles P."/>
            <person name="Bell A."/>
            <person name="Bess C."/>
            <person name="Bickham C."/>
            <person name="Chaboub L."/>
            <person name="Chen D."/>
            <person name="Coyle M."/>
            <person name="Deiros D.R."/>
            <person name="Dinh H."/>
            <person name="Forbes L."/>
            <person name="Fowler G."/>
            <person name="Francisco L."/>
            <person name="Fu Q."/>
            <person name="Gubbala S."/>
            <person name="Hale W."/>
            <person name="Han Y."/>
            <person name="Hemphill L."/>
            <person name="Highlander S.K."/>
            <person name="Hirani K."/>
            <person name="Hogues M."/>
            <person name="Jackson L."/>
            <person name="Jakkamsetti A."/>
            <person name="Javaid M."/>
            <person name="Jiang H."/>
            <person name="Korchina V."/>
            <person name="Kovar C."/>
            <person name="Lara F."/>
            <person name="Lee S."/>
            <person name="Mata R."/>
            <person name="Mathew T."/>
            <person name="Moen C."/>
            <person name="Morales K."/>
            <person name="Munidasa M."/>
            <person name="Nazareth L."/>
            <person name="Ngo R."/>
            <person name="Nguyen L."/>
            <person name="Okwuonu G."/>
            <person name="Ongeri F."/>
            <person name="Patil S."/>
            <person name="Petrosino J."/>
            <person name="Pham C."/>
            <person name="Pham P."/>
            <person name="Pu L.-L."/>
            <person name="Puazo M."/>
            <person name="Raj R."/>
            <person name="Reid J."/>
            <person name="Rouhana J."/>
            <person name="Saada N."/>
            <person name="Shang Y."/>
            <person name="Simmons D."/>
            <person name="Thornton R."/>
            <person name="Warren J."/>
            <person name="Weissenberger G."/>
            <person name="Zhang J."/>
            <person name="Zhang L."/>
            <person name="Zhou C."/>
            <person name="Zhu D."/>
            <person name="Muzny D."/>
            <person name="Worley K."/>
            <person name="Gibbs R."/>
        </authorList>
    </citation>
    <scope>NUCLEOTIDE SEQUENCE [LARGE SCALE GENOMIC DNA]</scope>
    <source>
        <strain evidence="4 5">F0268</strain>
    </source>
</reference>
<feature type="region of interest" description="Disordered" evidence="1">
    <location>
        <begin position="251"/>
        <end position="278"/>
    </location>
</feature>
<dbReference type="Pfam" id="PF12892">
    <property type="entry name" value="FctA"/>
    <property type="match status" value="1"/>
</dbReference>
<feature type="compositionally biased region" description="Pro residues" evidence="1">
    <location>
        <begin position="1749"/>
        <end position="1760"/>
    </location>
</feature>
<evidence type="ECO:0000256" key="2">
    <source>
        <dbReference type="SAM" id="Phobius"/>
    </source>
</evidence>
<evidence type="ECO:0000313" key="5">
    <source>
        <dbReference type="Proteomes" id="UP000004121"/>
    </source>
</evidence>
<feature type="compositionally biased region" description="Low complexity" evidence="1">
    <location>
        <begin position="114"/>
        <end position="133"/>
    </location>
</feature>
<feature type="region of interest" description="Disordered" evidence="1">
    <location>
        <begin position="315"/>
        <end position="356"/>
    </location>
</feature>
<dbReference type="InterPro" id="IPR038174">
    <property type="entry name" value="Strep_pil_link_sf"/>
</dbReference>
<accession>C2KX38</accession>
<evidence type="ECO:0000313" key="4">
    <source>
        <dbReference type="EMBL" id="EEJ51665.1"/>
    </source>
</evidence>
<protein>
    <submittedName>
        <fullName evidence="4">Pilin isopeptide linkage domain protein</fullName>
    </submittedName>
</protein>
<gene>
    <name evidence="4" type="ORF">HMPREF6123_1057</name>
</gene>
<dbReference type="PANTHER" id="PTHR24216:SF65">
    <property type="entry name" value="PAXILLIN-LIKE PROTEIN 1"/>
    <property type="match status" value="1"/>
</dbReference>
<keyword evidence="2" id="KW-0812">Transmembrane</keyword>